<dbReference type="AlphaFoldDB" id="A0A931BB89"/>
<dbReference type="Gene3D" id="2.20.25.10">
    <property type="match status" value="1"/>
</dbReference>
<dbReference type="InterPro" id="IPR011332">
    <property type="entry name" value="Ribosomal_zn-bd"/>
</dbReference>
<evidence type="ECO:0000256" key="1">
    <source>
        <dbReference type="SAM" id="MobiDB-lite"/>
    </source>
</evidence>
<comment type="caution">
    <text evidence="2">The sequence shown here is derived from an EMBL/GenBank/DDBJ whole genome shotgun (WGS) entry which is preliminary data.</text>
</comment>
<reference evidence="2" key="1">
    <citation type="submission" date="2020-11" db="EMBL/GenBank/DDBJ databases">
        <title>Isolation and identification of active actinomycetes.</title>
        <authorList>
            <person name="Yu B."/>
        </authorList>
    </citation>
    <scope>NUCLEOTIDE SEQUENCE</scope>
    <source>
        <strain evidence="2">NEAU-YB345</strain>
    </source>
</reference>
<evidence type="ECO:0000313" key="3">
    <source>
        <dbReference type="Proteomes" id="UP000657385"/>
    </source>
</evidence>
<name>A0A931BB89_9ACTN</name>
<accession>A0A931BB89</accession>
<keyword evidence="3" id="KW-1185">Reference proteome</keyword>
<evidence type="ECO:0000313" key="2">
    <source>
        <dbReference type="EMBL" id="MBF9072057.1"/>
    </source>
</evidence>
<proteinExistence type="predicted"/>
<dbReference type="EMBL" id="JADPRT010000014">
    <property type="protein sequence ID" value="MBF9072057.1"/>
    <property type="molecule type" value="Genomic_DNA"/>
</dbReference>
<gene>
    <name evidence="2" type="ORF">I2501_28935</name>
</gene>
<dbReference type="GO" id="GO:0006412">
    <property type="term" value="P:translation"/>
    <property type="evidence" value="ECO:0007669"/>
    <property type="project" value="InterPro"/>
</dbReference>
<protein>
    <recommendedName>
        <fullName evidence="4">Transposase zinc-ribbon domain-containing protein</fullName>
    </recommendedName>
</protein>
<feature type="region of interest" description="Disordered" evidence="1">
    <location>
        <begin position="1"/>
        <end position="27"/>
    </location>
</feature>
<dbReference type="SUPFAM" id="SSF57829">
    <property type="entry name" value="Zn-binding ribosomal proteins"/>
    <property type="match status" value="1"/>
</dbReference>
<organism evidence="2 3">
    <name type="scientific">Streptacidiphilus fuscans</name>
    <dbReference type="NCBI Taxonomy" id="2789292"/>
    <lineage>
        <taxon>Bacteria</taxon>
        <taxon>Bacillati</taxon>
        <taxon>Actinomycetota</taxon>
        <taxon>Actinomycetes</taxon>
        <taxon>Kitasatosporales</taxon>
        <taxon>Streptomycetaceae</taxon>
        <taxon>Streptacidiphilus</taxon>
    </lineage>
</organism>
<dbReference type="Proteomes" id="UP000657385">
    <property type="component" value="Unassembled WGS sequence"/>
</dbReference>
<dbReference type="RefSeq" id="WP_196197219.1">
    <property type="nucleotide sequence ID" value="NZ_JADPRT010000014.1"/>
</dbReference>
<evidence type="ECO:0008006" key="4">
    <source>
        <dbReference type="Google" id="ProtNLM"/>
    </source>
</evidence>
<sequence length="58" mass="6171">MAAILLEPPTVRHAPTTMPDKDDHEARDMSCPACGSSATYQVMSGRWGCTNCGATWSG</sequence>